<keyword evidence="3" id="KW-1185">Reference proteome</keyword>
<dbReference type="InterPro" id="IPR037401">
    <property type="entry name" value="SnoaL-like"/>
</dbReference>
<reference evidence="2 3" key="1">
    <citation type="submission" date="2019-11" db="EMBL/GenBank/DDBJ databases">
        <title>Nocardia sp. nov. CT2-14 isolated from soil.</title>
        <authorList>
            <person name="Kanchanasin P."/>
            <person name="Tanasupawat S."/>
            <person name="Yuki M."/>
            <person name="Kudo T."/>
        </authorList>
    </citation>
    <scope>NUCLEOTIDE SEQUENCE [LARGE SCALE GENOMIC DNA]</scope>
    <source>
        <strain evidence="2 3">CT2-14</strain>
    </source>
</reference>
<evidence type="ECO:0000313" key="2">
    <source>
        <dbReference type="EMBL" id="MTE14410.1"/>
    </source>
</evidence>
<feature type="domain" description="SnoaL-like" evidence="1">
    <location>
        <begin position="3"/>
        <end position="131"/>
    </location>
</feature>
<dbReference type="SUPFAM" id="SSF54427">
    <property type="entry name" value="NTF2-like"/>
    <property type="match status" value="1"/>
</dbReference>
<comment type="caution">
    <text evidence="2">The sequence shown here is derived from an EMBL/GenBank/DDBJ whole genome shotgun (WGS) entry which is preliminary data.</text>
</comment>
<evidence type="ECO:0000313" key="3">
    <source>
        <dbReference type="Proteomes" id="UP000432464"/>
    </source>
</evidence>
<dbReference type="EMBL" id="WMBB01000007">
    <property type="protein sequence ID" value="MTE14410.1"/>
    <property type="molecule type" value="Genomic_DNA"/>
</dbReference>
<dbReference type="CDD" id="cd00531">
    <property type="entry name" value="NTF2_like"/>
    <property type="match status" value="1"/>
</dbReference>
<dbReference type="InterPro" id="IPR032710">
    <property type="entry name" value="NTF2-like_dom_sf"/>
</dbReference>
<proteinExistence type="predicted"/>
<evidence type="ECO:0000259" key="1">
    <source>
        <dbReference type="Pfam" id="PF13577"/>
    </source>
</evidence>
<dbReference type="RefSeq" id="WP_154788851.1">
    <property type="nucleotide sequence ID" value="NZ_WMBB01000007.1"/>
</dbReference>
<protein>
    <submittedName>
        <fullName evidence="2">Nuclear transport factor 2 family protein</fullName>
    </submittedName>
</protein>
<dbReference type="Proteomes" id="UP000432464">
    <property type="component" value="Unassembled WGS sequence"/>
</dbReference>
<sequence length="144" mass="16771">MDHLETRLALRELIERYASYADRRRDADIAELFTEDGTLVIERGGEQPTSTMRGRAEIEAAMKPLDRYRVTQHVVANQLLDFSGDTVRGETYCTASHVYDDANGPRVLVMHIRYADTFAHESGKWRFRQRRLLVDWTEDRPSRL</sequence>
<name>A0A6I3L0U5_9NOCA</name>
<gene>
    <name evidence="2" type="ORF">GLP40_16775</name>
</gene>
<dbReference type="AlphaFoldDB" id="A0A6I3L0U5"/>
<dbReference type="Pfam" id="PF13577">
    <property type="entry name" value="SnoaL_4"/>
    <property type="match status" value="1"/>
</dbReference>
<organism evidence="2 3">
    <name type="scientific">Nocardia aurantiaca</name>
    <dbReference type="NCBI Taxonomy" id="2675850"/>
    <lineage>
        <taxon>Bacteria</taxon>
        <taxon>Bacillati</taxon>
        <taxon>Actinomycetota</taxon>
        <taxon>Actinomycetes</taxon>
        <taxon>Mycobacteriales</taxon>
        <taxon>Nocardiaceae</taxon>
        <taxon>Nocardia</taxon>
    </lineage>
</organism>
<dbReference type="Gene3D" id="3.10.450.50">
    <property type="match status" value="1"/>
</dbReference>
<accession>A0A6I3L0U5</accession>